<keyword evidence="6" id="KW-0175">Coiled coil</keyword>
<dbReference type="GO" id="GO:0000124">
    <property type="term" value="C:SAGA complex"/>
    <property type="evidence" value="ECO:0007669"/>
    <property type="project" value="TreeGrafter"/>
</dbReference>
<dbReference type="PANTHER" id="PTHR13556:SF2">
    <property type="entry name" value="TRANSCRIPTIONAL ADAPTER 3"/>
    <property type="match status" value="1"/>
</dbReference>
<dbReference type="Pfam" id="PF10198">
    <property type="entry name" value="Ada3"/>
    <property type="match status" value="1"/>
</dbReference>
<evidence type="ECO:0000313" key="8">
    <source>
        <dbReference type="EMBL" id="KAK6188688.1"/>
    </source>
</evidence>
<keyword evidence="3" id="KW-0805">Transcription regulation</keyword>
<evidence type="ECO:0008006" key="10">
    <source>
        <dbReference type="Google" id="ProtNLM"/>
    </source>
</evidence>
<feature type="compositionally biased region" description="Basic and acidic residues" evidence="7">
    <location>
        <begin position="111"/>
        <end position="125"/>
    </location>
</feature>
<dbReference type="GO" id="GO:0006357">
    <property type="term" value="P:regulation of transcription by RNA polymerase II"/>
    <property type="evidence" value="ECO:0007669"/>
    <property type="project" value="TreeGrafter"/>
</dbReference>
<dbReference type="InterPro" id="IPR019340">
    <property type="entry name" value="Histone_AcTrfase_su3"/>
</dbReference>
<evidence type="ECO:0000256" key="4">
    <source>
        <dbReference type="ARBA" id="ARBA00023163"/>
    </source>
</evidence>
<dbReference type="GO" id="GO:0005634">
    <property type="term" value="C:nucleus"/>
    <property type="evidence" value="ECO:0007669"/>
    <property type="project" value="UniProtKB-SubCell"/>
</dbReference>
<evidence type="ECO:0000256" key="1">
    <source>
        <dbReference type="ARBA" id="ARBA00004123"/>
    </source>
</evidence>
<accession>A0AAN8K3Q2</accession>
<evidence type="ECO:0000256" key="5">
    <source>
        <dbReference type="ARBA" id="ARBA00023242"/>
    </source>
</evidence>
<keyword evidence="4" id="KW-0804">Transcription</keyword>
<proteinExistence type="inferred from homology"/>
<evidence type="ECO:0000313" key="9">
    <source>
        <dbReference type="Proteomes" id="UP001347796"/>
    </source>
</evidence>
<dbReference type="GO" id="GO:0003713">
    <property type="term" value="F:transcription coactivator activity"/>
    <property type="evidence" value="ECO:0007669"/>
    <property type="project" value="TreeGrafter"/>
</dbReference>
<name>A0AAN8K3Q2_PATCE</name>
<keyword evidence="9" id="KW-1185">Reference proteome</keyword>
<comment type="caution">
    <text evidence="8">The sequence shown here is derived from an EMBL/GenBank/DDBJ whole genome shotgun (WGS) entry which is preliminary data.</text>
</comment>
<comment type="subcellular location">
    <subcellularLocation>
        <location evidence="1">Nucleus</location>
    </subcellularLocation>
</comment>
<feature type="coiled-coil region" evidence="6">
    <location>
        <begin position="382"/>
        <end position="416"/>
    </location>
</feature>
<dbReference type="AlphaFoldDB" id="A0AAN8K3Q2"/>
<evidence type="ECO:0000256" key="3">
    <source>
        <dbReference type="ARBA" id="ARBA00023015"/>
    </source>
</evidence>
<reference evidence="8 9" key="1">
    <citation type="submission" date="2024-01" db="EMBL/GenBank/DDBJ databases">
        <title>The genome of the rayed Mediterranean limpet Patella caerulea (Linnaeus, 1758).</title>
        <authorList>
            <person name="Anh-Thu Weber A."/>
            <person name="Halstead-Nussloch G."/>
        </authorList>
    </citation>
    <scope>NUCLEOTIDE SEQUENCE [LARGE SCALE GENOMIC DNA]</scope>
    <source>
        <strain evidence="8">AATW-2023a</strain>
        <tissue evidence="8">Whole specimen</tissue>
    </source>
</reference>
<comment type="similarity">
    <text evidence="2">Belongs to the NGG1 family.</text>
</comment>
<protein>
    <recommendedName>
        <fullName evidence="10">Transcriptional adapter 3</fullName>
    </recommendedName>
</protein>
<gene>
    <name evidence="8" type="ORF">SNE40_004818</name>
</gene>
<evidence type="ECO:0000256" key="2">
    <source>
        <dbReference type="ARBA" id="ARBA00005330"/>
    </source>
</evidence>
<keyword evidence="5" id="KW-0539">Nucleus</keyword>
<evidence type="ECO:0000256" key="7">
    <source>
        <dbReference type="SAM" id="MobiDB-lite"/>
    </source>
</evidence>
<sequence>MKGKGKTSHIDKDCPLSFPDLQPVDHTKDCLKYSRILDRTEDECLTLDELDTVQTDLETLLASAGKRLKLLESEIQILVNWQDKKDSTGNKKGTPASKDHHQQSSGKRGKGGSDDKPSKKLKDVNGKASHVVATPPAKPKNKSAVSKLQEYEFTDSPRETLPKLPKNDAVNRFWQSVEPYCADITNEDLKLLEDTLKSHEEDSDYFKVTPLGKHYTEKWAEEDLMEEQTDGIKVDKKRNSGSHNNNHIHHDPTTLLKKLEPNNMEDSPFGQLTQRLVSALIEENIMTPIDDSMNDITGGKESADEAPAISPRTLAKQLNIGNPVHLERRIKRELEEQGILDFEDKEDDNPDDEILAEIRKKQSELRLLCQRNIIITRQLYCKAKEQMARQEMKKKLAAADAEVMEAYRKIQTAKQKKKTPTKKEKDAAFKALKERASIMKALEV</sequence>
<dbReference type="PANTHER" id="PTHR13556">
    <property type="entry name" value="TRANSCRIPTIONAL ADAPTER 3-RELATED"/>
    <property type="match status" value="1"/>
</dbReference>
<organism evidence="8 9">
    <name type="scientific">Patella caerulea</name>
    <name type="common">Rayed Mediterranean limpet</name>
    <dbReference type="NCBI Taxonomy" id="87958"/>
    <lineage>
        <taxon>Eukaryota</taxon>
        <taxon>Metazoa</taxon>
        <taxon>Spiralia</taxon>
        <taxon>Lophotrochozoa</taxon>
        <taxon>Mollusca</taxon>
        <taxon>Gastropoda</taxon>
        <taxon>Patellogastropoda</taxon>
        <taxon>Patelloidea</taxon>
        <taxon>Patellidae</taxon>
        <taxon>Patella</taxon>
    </lineage>
</organism>
<dbReference type="EMBL" id="JAZGQO010000003">
    <property type="protein sequence ID" value="KAK6188688.1"/>
    <property type="molecule type" value="Genomic_DNA"/>
</dbReference>
<dbReference type="Proteomes" id="UP001347796">
    <property type="component" value="Unassembled WGS sequence"/>
</dbReference>
<feature type="region of interest" description="Disordered" evidence="7">
    <location>
        <begin position="85"/>
        <end position="149"/>
    </location>
</feature>
<evidence type="ECO:0000256" key="6">
    <source>
        <dbReference type="SAM" id="Coils"/>
    </source>
</evidence>